<evidence type="ECO:0000313" key="3">
    <source>
        <dbReference type="Proteomes" id="UP001219518"/>
    </source>
</evidence>
<gene>
    <name evidence="2" type="ORF">KUF71_025259</name>
</gene>
<dbReference type="Pfam" id="PF26080">
    <property type="entry name" value="CUB_animal"/>
    <property type="match status" value="1"/>
</dbReference>
<keyword evidence="3" id="KW-1185">Reference proteome</keyword>
<accession>A0AAE1H7E9</accession>
<feature type="domain" description="CUB" evidence="1">
    <location>
        <begin position="13"/>
        <end position="97"/>
    </location>
</feature>
<dbReference type="Proteomes" id="UP001219518">
    <property type="component" value="Unassembled WGS sequence"/>
</dbReference>
<dbReference type="EMBL" id="JAHWGI010000477">
    <property type="protein sequence ID" value="KAK3915968.1"/>
    <property type="molecule type" value="Genomic_DNA"/>
</dbReference>
<dbReference type="InterPro" id="IPR058698">
    <property type="entry name" value="CUB_metazoa"/>
</dbReference>
<proteinExistence type="predicted"/>
<comment type="caution">
    <text evidence="2">The sequence shown here is derived from an EMBL/GenBank/DDBJ whole genome shotgun (WGS) entry which is preliminary data.</text>
</comment>
<evidence type="ECO:0000313" key="2">
    <source>
        <dbReference type="EMBL" id="KAK3915968.1"/>
    </source>
</evidence>
<reference evidence="2" key="1">
    <citation type="submission" date="2021-07" db="EMBL/GenBank/DDBJ databases">
        <authorList>
            <person name="Catto M.A."/>
            <person name="Jacobson A."/>
            <person name="Kennedy G."/>
            <person name="Labadie P."/>
            <person name="Hunt B.G."/>
            <person name="Srinivasan R."/>
        </authorList>
    </citation>
    <scope>NUCLEOTIDE SEQUENCE</scope>
    <source>
        <strain evidence="2">PL_HMW_Pooled</strain>
        <tissue evidence="2">Head</tissue>
    </source>
</reference>
<organism evidence="2 3">
    <name type="scientific">Frankliniella fusca</name>
    <dbReference type="NCBI Taxonomy" id="407009"/>
    <lineage>
        <taxon>Eukaryota</taxon>
        <taxon>Metazoa</taxon>
        <taxon>Ecdysozoa</taxon>
        <taxon>Arthropoda</taxon>
        <taxon>Hexapoda</taxon>
        <taxon>Insecta</taxon>
        <taxon>Pterygota</taxon>
        <taxon>Neoptera</taxon>
        <taxon>Paraneoptera</taxon>
        <taxon>Thysanoptera</taxon>
        <taxon>Terebrantia</taxon>
        <taxon>Thripoidea</taxon>
        <taxon>Thripidae</taxon>
        <taxon>Frankliniella</taxon>
    </lineage>
</organism>
<reference evidence="2" key="2">
    <citation type="journal article" date="2023" name="BMC Genomics">
        <title>Pest status, molecular evolution, and epigenetic factors derived from the genome assembly of Frankliniella fusca, a thysanopteran phytovirus vector.</title>
        <authorList>
            <person name="Catto M.A."/>
            <person name="Labadie P.E."/>
            <person name="Jacobson A.L."/>
            <person name="Kennedy G.G."/>
            <person name="Srinivasan R."/>
            <person name="Hunt B.G."/>
        </authorList>
    </citation>
    <scope>NUCLEOTIDE SEQUENCE</scope>
    <source>
        <strain evidence="2">PL_HMW_Pooled</strain>
    </source>
</reference>
<dbReference type="AlphaFoldDB" id="A0AAE1H7E9"/>
<evidence type="ECO:0000259" key="1">
    <source>
        <dbReference type="Pfam" id="PF26080"/>
    </source>
</evidence>
<name>A0AAE1H7E9_9NEOP</name>
<protein>
    <submittedName>
        <fullName evidence="2">Protein-glutamate methylesterase/protein-glutamine glutaminase 3</fullName>
    </submittedName>
</protein>
<sequence length="101" mass="10958">MTQVGLGDSAIGEAREQCNDKIVMPCDSEEFLAAEGFSPSGLCDRLHCGNSFCSPGETTCRIESSTTPFNIRVMFGPAVREESPEDNLGMCLKYEQQPCVS</sequence>